<evidence type="ECO:0000313" key="2">
    <source>
        <dbReference type="Proteomes" id="UP000644610"/>
    </source>
</evidence>
<gene>
    <name evidence="1" type="ORF">Psi02_40430</name>
</gene>
<comment type="caution">
    <text evidence="1">The sequence shown here is derived from an EMBL/GenBank/DDBJ whole genome shotgun (WGS) entry which is preliminary data.</text>
</comment>
<proteinExistence type="predicted"/>
<name>A0A8J3UKQ1_9ACTN</name>
<evidence type="ECO:0000313" key="1">
    <source>
        <dbReference type="EMBL" id="GII47619.1"/>
    </source>
</evidence>
<protein>
    <submittedName>
        <fullName evidence="1">Uncharacterized protein</fullName>
    </submittedName>
</protein>
<organism evidence="1 2">
    <name type="scientific">Planotetraspora silvatica</name>
    <dbReference type="NCBI Taxonomy" id="234614"/>
    <lineage>
        <taxon>Bacteria</taxon>
        <taxon>Bacillati</taxon>
        <taxon>Actinomycetota</taxon>
        <taxon>Actinomycetes</taxon>
        <taxon>Streptosporangiales</taxon>
        <taxon>Streptosporangiaceae</taxon>
        <taxon>Planotetraspora</taxon>
    </lineage>
</organism>
<dbReference type="AlphaFoldDB" id="A0A8J3UKQ1"/>
<dbReference type="Proteomes" id="UP000644610">
    <property type="component" value="Unassembled WGS sequence"/>
</dbReference>
<accession>A0A8J3UKQ1</accession>
<keyword evidence="2" id="KW-1185">Reference proteome</keyword>
<sequence>MSGSGWWRVSESQAALEKLRAELALLGVPDAYEIGDDVTLSVWIGLVVSFREGLYRWREGAVKCRHLGTDPVGCAIRVARRYAELKAHEPPWWEDLAKVLRGEGVKGHP</sequence>
<reference evidence="1" key="1">
    <citation type="submission" date="2021-01" db="EMBL/GenBank/DDBJ databases">
        <title>Whole genome shotgun sequence of Planotetraspora silvatica NBRC 100141.</title>
        <authorList>
            <person name="Komaki H."/>
            <person name="Tamura T."/>
        </authorList>
    </citation>
    <scope>NUCLEOTIDE SEQUENCE</scope>
    <source>
        <strain evidence="1">NBRC 100141</strain>
    </source>
</reference>
<dbReference type="EMBL" id="BOOQ01000026">
    <property type="protein sequence ID" value="GII47619.1"/>
    <property type="molecule type" value="Genomic_DNA"/>
</dbReference>